<dbReference type="AlphaFoldDB" id="A0A4Y2T8Q6"/>
<protein>
    <submittedName>
        <fullName evidence="1">Uncharacterized protein</fullName>
    </submittedName>
</protein>
<gene>
    <name evidence="1" type="ORF">AVEN_242076_1</name>
</gene>
<comment type="caution">
    <text evidence="1">The sequence shown here is derived from an EMBL/GenBank/DDBJ whole genome shotgun (WGS) entry which is preliminary data.</text>
</comment>
<reference evidence="1 2" key="1">
    <citation type="journal article" date="2019" name="Sci. Rep.">
        <title>Orb-weaving spider Araneus ventricosus genome elucidates the spidroin gene catalogue.</title>
        <authorList>
            <person name="Kono N."/>
            <person name="Nakamura H."/>
            <person name="Ohtoshi R."/>
            <person name="Moran D.A.P."/>
            <person name="Shinohara A."/>
            <person name="Yoshida Y."/>
            <person name="Fujiwara M."/>
            <person name="Mori M."/>
            <person name="Tomita M."/>
            <person name="Arakawa K."/>
        </authorList>
    </citation>
    <scope>NUCLEOTIDE SEQUENCE [LARGE SCALE GENOMIC DNA]</scope>
</reference>
<sequence>MACPLPPGAAVCGAAHGALMLRGSGMLHLWGVIIQKKRVLFHVTHPLEVVFRCVTLRVMFPCNLFPQSSLARVTCSLSESLLLTCSLRVQCNMFPQSHVSCNSVPQSMLVTCPQSHVSCNMFPRVTV</sequence>
<evidence type="ECO:0000313" key="2">
    <source>
        <dbReference type="Proteomes" id="UP000499080"/>
    </source>
</evidence>
<keyword evidence="2" id="KW-1185">Reference proteome</keyword>
<accession>A0A4Y2T8Q6</accession>
<organism evidence="1 2">
    <name type="scientific">Araneus ventricosus</name>
    <name type="common">Orbweaver spider</name>
    <name type="synonym">Epeira ventricosa</name>
    <dbReference type="NCBI Taxonomy" id="182803"/>
    <lineage>
        <taxon>Eukaryota</taxon>
        <taxon>Metazoa</taxon>
        <taxon>Ecdysozoa</taxon>
        <taxon>Arthropoda</taxon>
        <taxon>Chelicerata</taxon>
        <taxon>Arachnida</taxon>
        <taxon>Araneae</taxon>
        <taxon>Araneomorphae</taxon>
        <taxon>Entelegynae</taxon>
        <taxon>Araneoidea</taxon>
        <taxon>Araneidae</taxon>
        <taxon>Araneus</taxon>
    </lineage>
</organism>
<dbReference type="Proteomes" id="UP000499080">
    <property type="component" value="Unassembled WGS sequence"/>
</dbReference>
<name>A0A4Y2T8Q6_ARAVE</name>
<proteinExistence type="predicted"/>
<dbReference type="EMBL" id="BGPR01026538">
    <property type="protein sequence ID" value="GBN96340.1"/>
    <property type="molecule type" value="Genomic_DNA"/>
</dbReference>
<evidence type="ECO:0000313" key="1">
    <source>
        <dbReference type="EMBL" id="GBN96340.1"/>
    </source>
</evidence>